<dbReference type="EMBL" id="JAEAOA010000716">
    <property type="protein sequence ID" value="KAK3606623.1"/>
    <property type="molecule type" value="Genomic_DNA"/>
</dbReference>
<organism evidence="2 3">
    <name type="scientific">Potamilus streckersoni</name>
    <dbReference type="NCBI Taxonomy" id="2493646"/>
    <lineage>
        <taxon>Eukaryota</taxon>
        <taxon>Metazoa</taxon>
        <taxon>Spiralia</taxon>
        <taxon>Lophotrochozoa</taxon>
        <taxon>Mollusca</taxon>
        <taxon>Bivalvia</taxon>
        <taxon>Autobranchia</taxon>
        <taxon>Heteroconchia</taxon>
        <taxon>Palaeoheterodonta</taxon>
        <taxon>Unionida</taxon>
        <taxon>Unionoidea</taxon>
        <taxon>Unionidae</taxon>
        <taxon>Ambleminae</taxon>
        <taxon>Lampsilini</taxon>
        <taxon>Potamilus</taxon>
    </lineage>
</organism>
<keyword evidence="1" id="KW-0378">Hydrolase</keyword>
<keyword evidence="3" id="KW-1185">Reference proteome</keyword>
<name>A0AAE0TBC3_9BIVA</name>
<sequence length="77" mass="8661">MQDLWDSDTSRLRDSDYTISSTGNRVVGQAEELTIVELAEVDAFMHDILTTSVMSKTYTFPISNARFDSNSIHMARA</sequence>
<reference evidence="2" key="3">
    <citation type="submission" date="2023-05" db="EMBL/GenBank/DDBJ databases">
        <authorList>
            <person name="Smith C.H."/>
        </authorList>
    </citation>
    <scope>NUCLEOTIDE SEQUENCE</scope>
    <source>
        <strain evidence="2">CHS0354</strain>
        <tissue evidence="2">Mantle</tissue>
    </source>
</reference>
<dbReference type="GO" id="GO:0016787">
    <property type="term" value="F:hydrolase activity"/>
    <property type="evidence" value="ECO:0007669"/>
    <property type="project" value="UniProtKB-KW"/>
</dbReference>
<dbReference type="AlphaFoldDB" id="A0AAE0TBC3"/>
<accession>A0AAE0TBC3</accession>
<evidence type="ECO:0000313" key="2">
    <source>
        <dbReference type="EMBL" id="KAK3606623.1"/>
    </source>
</evidence>
<proteinExistence type="predicted"/>
<reference evidence="2" key="1">
    <citation type="journal article" date="2021" name="Genome Biol. Evol.">
        <title>A High-Quality Reference Genome for a Parasitic Bivalve with Doubly Uniparental Inheritance (Bivalvia: Unionida).</title>
        <authorList>
            <person name="Smith C.H."/>
        </authorList>
    </citation>
    <scope>NUCLEOTIDE SEQUENCE</scope>
    <source>
        <strain evidence="2">CHS0354</strain>
    </source>
</reference>
<evidence type="ECO:0000256" key="1">
    <source>
        <dbReference type="ARBA" id="ARBA00022801"/>
    </source>
</evidence>
<dbReference type="GO" id="GO:0004540">
    <property type="term" value="F:RNA nuclease activity"/>
    <property type="evidence" value="ECO:0007669"/>
    <property type="project" value="UniProtKB-ARBA"/>
</dbReference>
<evidence type="ECO:0000313" key="3">
    <source>
        <dbReference type="Proteomes" id="UP001195483"/>
    </source>
</evidence>
<protein>
    <submittedName>
        <fullName evidence="2">Uncharacterized protein</fullName>
    </submittedName>
</protein>
<dbReference type="Proteomes" id="UP001195483">
    <property type="component" value="Unassembled WGS sequence"/>
</dbReference>
<dbReference type="SUPFAM" id="SSF142877">
    <property type="entry name" value="EndoU-like"/>
    <property type="match status" value="1"/>
</dbReference>
<reference evidence="2" key="2">
    <citation type="journal article" date="2021" name="Genome Biol. Evol.">
        <title>Developing a high-quality reference genome for a parasitic bivalve with doubly uniparental inheritance (Bivalvia: Unionida).</title>
        <authorList>
            <person name="Smith C.H."/>
        </authorList>
    </citation>
    <scope>NUCLEOTIDE SEQUENCE</scope>
    <source>
        <strain evidence="2">CHS0354</strain>
        <tissue evidence="2">Mantle</tissue>
    </source>
</reference>
<gene>
    <name evidence="2" type="ORF">CHS0354_011750</name>
</gene>
<dbReference type="InterPro" id="IPR037227">
    <property type="entry name" value="EndoU-like"/>
</dbReference>
<comment type="caution">
    <text evidence="2">The sequence shown here is derived from an EMBL/GenBank/DDBJ whole genome shotgun (WGS) entry which is preliminary data.</text>
</comment>